<dbReference type="GeneID" id="107264461"/>
<dbReference type="SMART" id="SM01117">
    <property type="entry name" value="Cyt-b5"/>
    <property type="match status" value="1"/>
</dbReference>
<dbReference type="PANTHER" id="PTHR19359">
    <property type="entry name" value="CYTOCHROME B5"/>
    <property type="match status" value="1"/>
</dbReference>
<dbReference type="GO" id="GO:0046872">
    <property type="term" value="F:metal ion binding"/>
    <property type="evidence" value="ECO:0007669"/>
    <property type="project" value="UniProtKB-UniRule"/>
</dbReference>
<dbReference type="PROSITE" id="PS00191">
    <property type="entry name" value="CYTOCHROME_B5_1"/>
    <property type="match status" value="1"/>
</dbReference>
<protein>
    <submittedName>
        <fullName evidence="12">Cytochrome b5-like</fullName>
    </submittedName>
</protein>
<organism evidence="11 12">
    <name type="scientific">Cephus cinctus</name>
    <name type="common">Wheat stem sawfly</name>
    <dbReference type="NCBI Taxonomy" id="211228"/>
    <lineage>
        <taxon>Eukaryota</taxon>
        <taxon>Metazoa</taxon>
        <taxon>Ecdysozoa</taxon>
        <taxon>Arthropoda</taxon>
        <taxon>Hexapoda</taxon>
        <taxon>Insecta</taxon>
        <taxon>Pterygota</taxon>
        <taxon>Neoptera</taxon>
        <taxon>Endopterygota</taxon>
        <taxon>Hymenoptera</taxon>
        <taxon>Cephoidea</taxon>
        <taxon>Cephidae</taxon>
        <taxon>Cephus</taxon>
    </lineage>
</organism>
<feature type="compositionally biased region" description="Gly residues" evidence="9">
    <location>
        <begin position="77"/>
        <end position="91"/>
    </location>
</feature>
<evidence type="ECO:0000256" key="4">
    <source>
        <dbReference type="ARBA" id="ARBA00022723"/>
    </source>
</evidence>
<keyword evidence="5 8" id="KW-0408">Iron</keyword>
<keyword evidence="2 8" id="KW-0349">Heme</keyword>
<dbReference type="RefSeq" id="XP_015588199.1">
    <property type="nucleotide sequence ID" value="XM_015732713.2"/>
</dbReference>
<name>A0AAJ7BLE2_CEPCN</name>
<dbReference type="KEGG" id="ccin:107264461"/>
<dbReference type="PROSITE" id="PS50255">
    <property type="entry name" value="CYTOCHROME_B5_2"/>
    <property type="match status" value="1"/>
</dbReference>
<keyword evidence="4 8" id="KW-0479">Metal-binding</keyword>
<dbReference type="Gene3D" id="3.10.120.10">
    <property type="entry name" value="Cytochrome b5-like heme/steroid binding domain"/>
    <property type="match status" value="1"/>
</dbReference>
<dbReference type="Pfam" id="PF00173">
    <property type="entry name" value="Cyt-b5"/>
    <property type="match status" value="1"/>
</dbReference>
<evidence type="ECO:0000259" key="10">
    <source>
        <dbReference type="PROSITE" id="PS50255"/>
    </source>
</evidence>
<evidence type="ECO:0000256" key="6">
    <source>
        <dbReference type="ARBA" id="ARBA00023136"/>
    </source>
</evidence>
<evidence type="ECO:0000313" key="11">
    <source>
        <dbReference type="Proteomes" id="UP000694920"/>
    </source>
</evidence>
<comment type="subcellular location">
    <subcellularLocation>
        <location evidence="1">Membrane</location>
    </subcellularLocation>
</comment>
<evidence type="ECO:0000313" key="12">
    <source>
        <dbReference type="RefSeq" id="XP_015588199.1"/>
    </source>
</evidence>
<keyword evidence="6 8" id="KW-0472">Membrane</keyword>
<dbReference type="InterPro" id="IPR018506">
    <property type="entry name" value="Cyt_B5_heme-BS"/>
</dbReference>
<feature type="domain" description="Cytochrome b5 heme-binding" evidence="10">
    <location>
        <begin position="2"/>
        <end position="78"/>
    </location>
</feature>
<dbReference type="InterPro" id="IPR036400">
    <property type="entry name" value="Cyt_B5-like_heme/steroid_sf"/>
</dbReference>
<dbReference type="PANTHER" id="PTHR19359:SF14">
    <property type="entry name" value="CYTOCHROME B5 A"/>
    <property type="match status" value="1"/>
</dbReference>
<dbReference type="InterPro" id="IPR050668">
    <property type="entry name" value="Cytochrome_b5"/>
</dbReference>
<feature type="region of interest" description="Disordered" evidence="9">
    <location>
        <begin position="77"/>
        <end position="97"/>
    </location>
</feature>
<feature type="transmembrane region" description="Helical" evidence="8">
    <location>
        <begin position="117"/>
        <end position="137"/>
    </location>
</feature>
<evidence type="ECO:0000256" key="3">
    <source>
        <dbReference type="ARBA" id="ARBA00022692"/>
    </source>
</evidence>
<evidence type="ECO:0000256" key="2">
    <source>
        <dbReference type="ARBA" id="ARBA00022617"/>
    </source>
</evidence>
<dbReference type="FunFam" id="3.10.120.10:FF:000002">
    <property type="entry name" value="Cytochrome b5 type B"/>
    <property type="match status" value="1"/>
</dbReference>
<evidence type="ECO:0000256" key="9">
    <source>
        <dbReference type="SAM" id="MobiDB-lite"/>
    </source>
</evidence>
<evidence type="ECO:0000256" key="8">
    <source>
        <dbReference type="RuleBase" id="RU362121"/>
    </source>
</evidence>
<evidence type="ECO:0000256" key="1">
    <source>
        <dbReference type="ARBA" id="ARBA00004370"/>
    </source>
</evidence>
<proteinExistence type="inferred from homology"/>
<sequence>MAQIFTHDEVTRHNKEKDLWMIIHEGVYDLTKFLKEHPGGEEVLINLAGKDGTTCFDEIGHTTEAVQLRETLKIGKVTGGSGGEAPSGGGPLSRDDLMKELDDDWEYEEKKAESSPWIPVFVGIGVLVYAVIFYTFWR</sequence>
<gene>
    <name evidence="12" type="primary">LOC107264461</name>
</gene>
<keyword evidence="3 8" id="KW-0812">Transmembrane</keyword>
<dbReference type="PRINTS" id="PR00363">
    <property type="entry name" value="CYTOCHROMEB5"/>
</dbReference>
<evidence type="ECO:0000256" key="7">
    <source>
        <dbReference type="ARBA" id="ARBA00038168"/>
    </source>
</evidence>
<dbReference type="SUPFAM" id="SSF55856">
    <property type="entry name" value="Cytochrome b5-like heme/steroid binding domain"/>
    <property type="match status" value="1"/>
</dbReference>
<comment type="similarity">
    <text evidence="7 8">Belongs to the cytochrome b5 family.</text>
</comment>
<dbReference type="GO" id="GO:0020037">
    <property type="term" value="F:heme binding"/>
    <property type="evidence" value="ECO:0007669"/>
    <property type="project" value="UniProtKB-UniRule"/>
</dbReference>
<reference evidence="12" key="1">
    <citation type="submission" date="2025-08" db="UniProtKB">
        <authorList>
            <consortium name="RefSeq"/>
        </authorList>
    </citation>
    <scope>IDENTIFICATION</scope>
</reference>
<accession>A0AAJ7BLE2</accession>
<evidence type="ECO:0000256" key="5">
    <source>
        <dbReference type="ARBA" id="ARBA00023004"/>
    </source>
</evidence>
<dbReference type="Proteomes" id="UP000694920">
    <property type="component" value="Unplaced"/>
</dbReference>
<keyword evidence="8" id="KW-1133">Transmembrane helix</keyword>
<dbReference type="InterPro" id="IPR001199">
    <property type="entry name" value="Cyt_B5-like_heme/steroid-bd"/>
</dbReference>
<dbReference type="GO" id="GO:0016020">
    <property type="term" value="C:membrane"/>
    <property type="evidence" value="ECO:0007669"/>
    <property type="project" value="UniProtKB-SubCell"/>
</dbReference>
<keyword evidence="11" id="KW-1185">Reference proteome</keyword>
<dbReference type="AlphaFoldDB" id="A0AAJ7BLE2"/>